<name>A0ACD5C053_9SPHI</name>
<evidence type="ECO:0000313" key="2">
    <source>
        <dbReference type="Proteomes" id="UP001485301"/>
    </source>
</evidence>
<organism evidence="1 2">
    <name type="scientific">Sphingobacterium thalpophilum</name>
    <dbReference type="NCBI Taxonomy" id="259"/>
    <lineage>
        <taxon>Bacteria</taxon>
        <taxon>Pseudomonadati</taxon>
        <taxon>Bacteroidota</taxon>
        <taxon>Sphingobacteriia</taxon>
        <taxon>Sphingobacteriales</taxon>
        <taxon>Sphingobacteriaceae</taxon>
        <taxon>Sphingobacterium</taxon>
    </lineage>
</organism>
<proteinExistence type="predicted"/>
<gene>
    <name evidence="1" type="ORF">AACH28_22000</name>
</gene>
<evidence type="ECO:0000313" key="1">
    <source>
        <dbReference type="EMBL" id="WZN55267.1"/>
    </source>
</evidence>
<protein>
    <submittedName>
        <fullName evidence="1">Uncharacterized protein</fullName>
    </submittedName>
</protein>
<sequence>MYRQHFFSRFASNWKETFKKHGITINAGDFTLPDELYLCPISLNLYSIESLKNKELTIEHVPPKSLGGKELVLVAKEVNNTDGHTSDKDLLLFFQTKNFLEHGKVLNAKISAENLDMKGITTEFSLQRLQASEVNKMNIKFMTSQHNIKVMEFKGLFDNWNELSFKVSGQMSTKLKVKTILKCAYLTAFSRIGYDLLYDRSGYKSNTYGVILDILNNRKNEQDFPFACLAEHAPLENTDLGVINRPLNLRALVVNLSFKLDDQLHKYVVFLPHPESTDLENLKSIKTISGDVKFNISSITYKM</sequence>
<dbReference type="Proteomes" id="UP001485301">
    <property type="component" value="Chromosome"/>
</dbReference>
<dbReference type="EMBL" id="CP151087">
    <property type="protein sequence ID" value="WZN55267.1"/>
    <property type="molecule type" value="Genomic_DNA"/>
</dbReference>
<accession>A0ACD5C053</accession>
<reference evidence="1" key="1">
    <citation type="submission" date="2024-04" db="EMBL/GenBank/DDBJ databases">
        <title>Complete genome sequence of Sphingobacterium thalpophiium BAA-1094.</title>
        <authorList>
            <person name="Adaikpoh B.I."/>
        </authorList>
    </citation>
    <scope>NUCLEOTIDE SEQUENCE</scope>
    <source>
        <strain evidence="1">BAA-1094</strain>
    </source>
</reference>
<keyword evidence="2" id="KW-1185">Reference proteome</keyword>